<accession>A0A378PTQ9</accession>
<evidence type="ECO:0000256" key="5">
    <source>
        <dbReference type="PIRNR" id="PIRNR003101"/>
    </source>
</evidence>
<dbReference type="InterPro" id="IPR003494">
    <property type="entry name" value="SHS2_FtsA"/>
</dbReference>
<dbReference type="EMBL" id="UGPZ01000002">
    <property type="protein sequence ID" value="STY91333.1"/>
    <property type="molecule type" value="Genomic_DNA"/>
</dbReference>
<reference evidence="7 8" key="1">
    <citation type="submission" date="2018-06" db="EMBL/GenBank/DDBJ databases">
        <authorList>
            <consortium name="Pathogen Informatics"/>
            <person name="Doyle S."/>
        </authorList>
    </citation>
    <scope>NUCLEOTIDE SEQUENCE [LARGE SCALE GENOMIC DNA]</scope>
    <source>
        <strain evidence="7 8">NCTC9426</strain>
    </source>
</reference>
<evidence type="ECO:0000313" key="7">
    <source>
        <dbReference type="EMBL" id="STY91333.1"/>
    </source>
</evidence>
<dbReference type="Pfam" id="PF02491">
    <property type="entry name" value="SHS2_FTSA"/>
    <property type="match status" value="1"/>
</dbReference>
<evidence type="ECO:0000256" key="1">
    <source>
        <dbReference type="ARBA" id="ARBA00022475"/>
    </source>
</evidence>
<evidence type="ECO:0000259" key="6">
    <source>
        <dbReference type="SMART" id="SM00842"/>
    </source>
</evidence>
<dbReference type="InterPro" id="IPR020823">
    <property type="entry name" value="Cell_div_FtsA"/>
</dbReference>
<dbReference type="Pfam" id="PF14450">
    <property type="entry name" value="FtsA"/>
    <property type="match status" value="1"/>
</dbReference>
<protein>
    <recommendedName>
        <fullName evidence="5">Cell division protein FtsA</fullName>
    </recommendedName>
</protein>
<dbReference type="GO" id="GO:0051301">
    <property type="term" value="P:cell division"/>
    <property type="evidence" value="ECO:0007669"/>
    <property type="project" value="UniProtKB-KW"/>
</dbReference>
<gene>
    <name evidence="7" type="primary">ftsA</name>
    <name evidence="7" type="ORF">NCTC9426_01381</name>
</gene>
<sequence>MIPDSDIHAVIHLSSTAVYTVVGYFDVHHKKTQIMGLGLAKTDAFFGGQIVNREHLLSAIHKSLREAIDMAGVQVSYVGLSFASPAMMGENGIQDKIITGQNPTGDTLGRKISHDDVRDILNDAKVGLAQKGHKDVQLCQQRFWLDDDQSGKDVVGMLAHKLTVGYHLISVPSMFYAQIKDLMVSNNLEVYPMFFDGITSSEYALSSDEKQRGVCFIDIGAALTKVCLYQEGMLLYTRCLPVGGQLVDMDIASTLGLTLLEAESLKKHHGSANASKQSKSDFITLKKRHHDSELTVHLYKLASIIEARYLALLYEIFDELTAKGLDQFMDMGVVLAGGGADMRDLPSLIERQFGVSVRQMDINPKVAVHTELLSDDDIGLLKTHLSDPKLHSIIGALMYYQSEQYARDERGQFGDLDRVGFFGRVGQKCQSWFDKLRQLL</sequence>
<organism evidence="7 8">
    <name type="scientific">Moraxella bovis</name>
    <dbReference type="NCBI Taxonomy" id="476"/>
    <lineage>
        <taxon>Bacteria</taxon>
        <taxon>Pseudomonadati</taxon>
        <taxon>Pseudomonadota</taxon>
        <taxon>Gammaproteobacteria</taxon>
        <taxon>Moraxellales</taxon>
        <taxon>Moraxellaceae</taxon>
        <taxon>Moraxella</taxon>
    </lineage>
</organism>
<feature type="domain" description="SHS2" evidence="6">
    <location>
        <begin position="8"/>
        <end position="204"/>
    </location>
</feature>
<dbReference type="InterPro" id="IPR043129">
    <property type="entry name" value="ATPase_NBD"/>
</dbReference>
<evidence type="ECO:0000256" key="2">
    <source>
        <dbReference type="ARBA" id="ARBA00022618"/>
    </source>
</evidence>
<comment type="function">
    <text evidence="5">Cell division protein that is involved in the assembly of the Z ring. May serve as a membrane anchor for the Z ring.</text>
</comment>
<evidence type="ECO:0000256" key="4">
    <source>
        <dbReference type="ARBA" id="ARBA00023306"/>
    </source>
</evidence>
<dbReference type="SUPFAM" id="SSF53067">
    <property type="entry name" value="Actin-like ATPase domain"/>
    <property type="match status" value="2"/>
</dbReference>
<keyword evidence="1" id="KW-1003">Cell membrane</keyword>
<evidence type="ECO:0000256" key="3">
    <source>
        <dbReference type="ARBA" id="ARBA00023136"/>
    </source>
</evidence>
<name>A0A378PTQ9_MORBO</name>
<dbReference type="PANTHER" id="PTHR32432">
    <property type="entry name" value="CELL DIVISION PROTEIN FTSA-RELATED"/>
    <property type="match status" value="1"/>
</dbReference>
<keyword evidence="2 5" id="KW-0132">Cell division</keyword>
<dbReference type="NCBIfam" id="TIGR01174">
    <property type="entry name" value="ftsA"/>
    <property type="match status" value="1"/>
</dbReference>
<dbReference type="AlphaFoldDB" id="A0A378PTQ9"/>
<dbReference type="PIRSF" id="PIRSF003101">
    <property type="entry name" value="FtsA"/>
    <property type="match status" value="1"/>
</dbReference>
<keyword evidence="3" id="KW-0472">Membrane</keyword>
<dbReference type="RefSeq" id="WP_115369221.1">
    <property type="nucleotide sequence ID" value="NZ_UGPZ01000002.1"/>
</dbReference>
<dbReference type="GO" id="GO:0032153">
    <property type="term" value="C:cell division site"/>
    <property type="evidence" value="ECO:0007669"/>
    <property type="project" value="TreeGrafter"/>
</dbReference>
<comment type="similarity">
    <text evidence="5">Belongs to the FtsA/MreB family.</text>
</comment>
<keyword evidence="4 5" id="KW-0131">Cell cycle</keyword>
<dbReference type="Proteomes" id="UP000254133">
    <property type="component" value="Unassembled WGS sequence"/>
</dbReference>
<dbReference type="PANTHER" id="PTHR32432:SF4">
    <property type="entry name" value="CELL DIVISION PROTEIN FTSA"/>
    <property type="match status" value="1"/>
</dbReference>
<proteinExistence type="inferred from homology"/>
<comment type="subunit">
    <text evidence="5">Interacts with FtsZ.</text>
</comment>
<dbReference type="GO" id="GO:0009898">
    <property type="term" value="C:cytoplasmic side of plasma membrane"/>
    <property type="evidence" value="ECO:0007669"/>
    <property type="project" value="TreeGrafter"/>
</dbReference>
<dbReference type="Gene3D" id="3.30.420.40">
    <property type="match status" value="1"/>
</dbReference>
<dbReference type="SMART" id="SM00842">
    <property type="entry name" value="FtsA"/>
    <property type="match status" value="1"/>
</dbReference>
<evidence type="ECO:0000313" key="8">
    <source>
        <dbReference type="Proteomes" id="UP000254133"/>
    </source>
</evidence>
<dbReference type="InterPro" id="IPR050696">
    <property type="entry name" value="FtsA/MreB"/>
</dbReference>
<dbReference type="Gene3D" id="3.30.1490.110">
    <property type="match status" value="1"/>
</dbReference>